<dbReference type="AlphaFoldDB" id="A0AAN9QNJ8"/>
<reference evidence="1 2" key="1">
    <citation type="submission" date="2024-01" db="EMBL/GenBank/DDBJ databases">
        <title>The genomes of 5 underutilized Papilionoideae crops provide insights into root nodulation and disease resistanc.</title>
        <authorList>
            <person name="Jiang F."/>
        </authorList>
    </citation>
    <scope>NUCLEOTIDE SEQUENCE [LARGE SCALE GENOMIC DNA]</scope>
    <source>
        <strain evidence="1">LVBAO_FW01</strain>
        <tissue evidence="1">Leaves</tissue>
    </source>
</reference>
<dbReference type="EMBL" id="JAYMYQ010000003">
    <property type="protein sequence ID" value="KAK7344435.1"/>
    <property type="molecule type" value="Genomic_DNA"/>
</dbReference>
<dbReference type="Proteomes" id="UP001367508">
    <property type="component" value="Unassembled WGS sequence"/>
</dbReference>
<protein>
    <submittedName>
        <fullName evidence="1">Uncharacterized protein</fullName>
    </submittedName>
</protein>
<comment type="caution">
    <text evidence="1">The sequence shown here is derived from an EMBL/GenBank/DDBJ whole genome shotgun (WGS) entry which is preliminary data.</text>
</comment>
<organism evidence="1 2">
    <name type="scientific">Canavalia gladiata</name>
    <name type="common">Sword bean</name>
    <name type="synonym">Dolichos gladiatus</name>
    <dbReference type="NCBI Taxonomy" id="3824"/>
    <lineage>
        <taxon>Eukaryota</taxon>
        <taxon>Viridiplantae</taxon>
        <taxon>Streptophyta</taxon>
        <taxon>Embryophyta</taxon>
        <taxon>Tracheophyta</taxon>
        <taxon>Spermatophyta</taxon>
        <taxon>Magnoliopsida</taxon>
        <taxon>eudicotyledons</taxon>
        <taxon>Gunneridae</taxon>
        <taxon>Pentapetalae</taxon>
        <taxon>rosids</taxon>
        <taxon>fabids</taxon>
        <taxon>Fabales</taxon>
        <taxon>Fabaceae</taxon>
        <taxon>Papilionoideae</taxon>
        <taxon>50 kb inversion clade</taxon>
        <taxon>NPAAA clade</taxon>
        <taxon>indigoferoid/millettioid clade</taxon>
        <taxon>Phaseoleae</taxon>
        <taxon>Canavalia</taxon>
    </lineage>
</organism>
<evidence type="ECO:0000313" key="2">
    <source>
        <dbReference type="Proteomes" id="UP001367508"/>
    </source>
</evidence>
<evidence type="ECO:0000313" key="1">
    <source>
        <dbReference type="EMBL" id="KAK7344435.1"/>
    </source>
</evidence>
<keyword evidence="2" id="KW-1185">Reference proteome</keyword>
<gene>
    <name evidence="1" type="ORF">VNO77_14032</name>
</gene>
<accession>A0AAN9QNJ8</accession>
<name>A0AAN9QNJ8_CANGL</name>
<sequence>MDLGNKNLNKRYRVLDSNRSRTDVSYSEVFDRACIEGRETKRNGQHNICLRETDRTEVQKRIKLARIQNGLDRDKFNRYIRLNGDRLRCGLEEEGVSSIVIRDFSSLLKELKHRSIVSFTHLKNGINNVRYAITECKALYSSYALQTKGKDVNFEMEIPNYEGISREFGQLTFHMYKYLSPSVTV</sequence>
<proteinExistence type="predicted"/>